<evidence type="ECO:0000256" key="2">
    <source>
        <dbReference type="ARBA" id="ARBA00023015"/>
    </source>
</evidence>
<evidence type="ECO:0000256" key="3">
    <source>
        <dbReference type="ARBA" id="ARBA00023125"/>
    </source>
</evidence>
<evidence type="ECO:0000256" key="1">
    <source>
        <dbReference type="ARBA" id="ARBA00004123"/>
    </source>
</evidence>
<dbReference type="GO" id="GO:0000981">
    <property type="term" value="F:DNA-binding transcription factor activity, RNA polymerase II-specific"/>
    <property type="evidence" value="ECO:0007669"/>
    <property type="project" value="TreeGrafter"/>
</dbReference>
<evidence type="ECO:0000256" key="4">
    <source>
        <dbReference type="ARBA" id="ARBA00023163"/>
    </source>
</evidence>
<dbReference type="GO" id="GO:0005667">
    <property type="term" value="C:transcription regulator complex"/>
    <property type="evidence" value="ECO:0007669"/>
    <property type="project" value="TreeGrafter"/>
</dbReference>
<keyword evidence="4" id="KW-0804">Transcription</keyword>
<dbReference type="PANTHER" id="PTHR11793:SF7">
    <property type="entry name" value="TRANSCRIPTION FACTOR E2-ALPHA"/>
    <property type="match status" value="1"/>
</dbReference>
<sequence>IDQPRRMAAVGTDKELSDLLDFTAMFELPVSNGKNRPTTLASQFGGAGKTKTKSFFKFHFSFSSFRYSFL</sequence>
<evidence type="ECO:0000313" key="7">
    <source>
        <dbReference type="Proteomes" id="UP000261520"/>
    </source>
</evidence>
<keyword evidence="3" id="KW-0238">DNA-binding</keyword>
<evidence type="ECO:0000313" key="6">
    <source>
        <dbReference type="Ensembl" id="ENSPMGP00000021264.1"/>
    </source>
</evidence>
<organism evidence="6 7">
    <name type="scientific">Periophthalmus magnuspinnatus</name>
    <dbReference type="NCBI Taxonomy" id="409849"/>
    <lineage>
        <taxon>Eukaryota</taxon>
        <taxon>Metazoa</taxon>
        <taxon>Chordata</taxon>
        <taxon>Craniata</taxon>
        <taxon>Vertebrata</taxon>
        <taxon>Euteleostomi</taxon>
        <taxon>Actinopterygii</taxon>
        <taxon>Neopterygii</taxon>
        <taxon>Teleostei</taxon>
        <taxon>Neoteleostei</taxon>
        <taxon>Acanthomorphata</taxon>
        <taxon>Gobiaria</taxon>
        <taxon>Gobiiformes</taxon>
        <taxon>Gobioidei</taxon>
        <taxon>Gobiidae</taxon>
        <taxon>Oxudercinae</taxon>
        <taxon>Periophthalmus</taxon>
    </lineage>
</organism>
<dbReference type="GO" id="GO:0000785">
    <property type="term" value="C:chromatin"/>
    <property type="evidence" value="ECO:0007669"/>
    <property type="project" value="TreeGrafter"/>
</dbReference>
<dbReference type="GO" id="GO:0005634">
    <property type="term" value="C:nucleus"/>
    <property type="evidence" value="ECO:0007669"/>
    <property type="project" value="UniProtKB-SubCell"/>
</dbReference>
<keyword evidence="7" id="KW-1185">Reference proteome</keyword>
<dbReference type="Ensembl" id="ENSPMGT00000022657.1">
    <property type="protein sequence ID" value="ENSPMGP00000021264.1"/>
    <property type="gene ID" value="ENSPMGG00000017223.1"/>
</dbReference>
<proteinExistence type="predicted"/>
<keyword evidence="5" id="KW-0539">Nucleus</keyword>
<name>A0A3B4AXI3_9GOBI</name>
<comment type="subcellular location">
    <subcellularLocation>
        <location evidence="1">Nucleus</location>
    </subcellularLocation>
</comment>
<reference evidence="6" key="1">
    <citation type="submission" date="2025-08" db="UniProtKB">
        <authorList>
            <consortium name="Ensembl"/>
        </authorList>
    </citation>
    <scope>IDENTIFICATION</scope>
</reference>
<dbReference type="GO" id="GO:0000978">
    <property type="term" value="F:RNA polymerase II cis-regulatory region sequence-specific DNA binding"/>
    <property type="evidence" value="ECO:0007669"/>
    <property type="project" value="TreeGrafter"/>
</dbReference>
<protein>
    <submittedName>
        <fullName evidence="6">Uncharacterized protein</fullName>
    </submittedName>
</protein>
<dbReference type="Proteomes" id="UP000261520">
    <property type="component" value="Unplaced"/>
</dbReference>
<accession>A0A3B4AXI3</accession>
<dbReference type="AlphaFoldDB" id="A0A3B4AXI3"/>
<dbReference type="STRING" id="409849.ENSPMGP00000021264"/>
<evidence type="ECO:0000256" key="5">
    <source>
        <dbReference type="ARBA" id="ARBA00023242"/>
    </source>
</evidence>
<reference evidence="6" key="2">
    <citation type="submission" date="2025-09" db="UniProtKB">
        <authorList>
            <consortium name="Ensembl"/>
        </authorList>
    </citation>
    <scope>IDENTIFICATION</scope>
</reference>
<dbReference type="PANTHER" id="PTHR11793">
    <property type="entry name" value="BASIC HELIX-LOOP-HELIX TRANSCRIPTION FACTOR"/>
    <property type="match status" value="1"/>
</dbReference>
<keyword evidence="2" id="KW-0805">Transcription regulation</keyword>
<dbReference type="InterPro" id="IPR051098">
    <property type="entry name" value="NeuroDiff_E-box_TFs"/>
</dbReference>